<keyword evidence="2" id="KW-1185">Reference proteome</keyword>
<dbReference type="RefSeq" id="WP_188438493.1">
    <property type="nucleotide sequence ID" value="NZ_BMGK01000001.1"/>
</dbReference>
<organism evidence="1 2">
    <name type="scientific">Planktosalinus lacus</name>
    <dbReference type="NCBI Taxonomy" id="1526573"/>
    <lineage>
        <taxon>Bacteria</taxon>
        <taxon>Pseudomonadati</taxon>
        <taxon>Bacteroidota</taxon>
        <taxon>Flavobacteriia</taxon>
        <taxon>Flavobacteriales</taxon>
        <taxon>Flavobacteriaceae</taxon>
        <taxon>Planktosalinus</taxon>
    </lineage>
</organism>
<evidence type="ECO:0000313" key="2">
    <source>
        <dbReference type="Proteomes" id="UP000652231"/>
    </source>
</evidence>
<proteinExistence type="predicted"/>
<comment type="caution">
    <text evidence="1">The sequence shown here is derived from an EMBL/GenBank/DDBJ whole genome shotgun (WGS) entry which is preliminary data.</text>
</comment>
<accession>A0A8J2Y6A5</accession>
<dbReference type="Proteomes" id="UP000652231">
    <property type="component" value="Unassembled WGS sequence"/>
</dbReference>
<dbReference type="AlphaFoldDB" id="A0A8J2Y6A5"/>
<dbReference type="EMBL" id="BMGK01000001">
    <property type="protein sequence ID" value="GGD80932.1"/>
    <property type="molecule type" value="Genomic_DNA"/>
</dbReference>
<protein>
    <submittedName>
        <fullName evidence="1">Uncharacterized protein</fullName>
    </submittedName>
</protein>
<sequence length="162" mass="18172">MKTLLSFLTFVFVVLITTDLETIRTSYFSGPKTEESAIAFADIMENIDSSSAILKAYQGASFALQAKYGKGIKEKKEFFGQAVSNLEAAVKEESENAEIRLIRLSVQENSPGIVKYKTNMEEDKALVLEYFADQPEAIKRCIRDYATHSDFFSEAEKAQVLN</sequence>
<reference evidence="1" key="1">
    <citation type="journal article" date="2014" name="Int. J. Syst. Evol. Microbiol.">
        <title>Complete genome sequence of Corynebacterium casei LMG S-19264T (=DSM 44701T), isolated from a smear-ripened cheese.</title>
        <authorList>
            <consortium name="US DOE Joint Genome Institute (JGI-PGF)"/>
            <person name="Walter F."/>
            <person name="Albersmeier A."/>
            <person name="Kalinowski J."/>
            <person name="Ruckert C."/>
        </authorList>
    </citation>
    <scope>NUCLEOTIDE SEQUENCE</scope>
    <source>
        <strain evidence="1">CGMCC 1.12924</strain>
    </source>
</reference>
<gene>
    <name evidence="1" type="ORF">GCM10011312_01530</name>
</gene>
<name>A0A8J2Y6A5_9FLAO</name>
<evidence type="ECO:0000313" key="1">
    <source>
        <dbReference type="EMBL" id="GGD80932.1"/>
    </source>
</evidence>
<reference evidence="1" key="2">
    <citation type="submission" date="2020-09" db="EMBL/GenBank/DDBJ databases">
        <authorList>
            <person name="Sun Q."/>
            <person name="Zhou Y."/>
        </authorList>
    </citation>
    <scope>NUCLEOTIDE SEQUENCE</scope>
    <source>
        <strain evidence="1">CGMCC 1.12924</strain>
    </source>
</reference>